<evidence type="ECO:0000259" key="9">
    <source>
        <dbReference type="PROSITE" id="PS50089"/>
    </source>
</evidence>
<keyword evidence="5" id="KW-0862">Zinc</keyword>
<keyword evidence="4" id="KW-0833">Ubl conjugation pathway</keyword>
<dbReference type="PROSITE" id="PS50102">
    <property type="entry name" value="RRM"/>
    <property type="match status" value="1"/>
</dbReference>
<gene>
    <name evidence="11" type="ORF">EST38_g6128</name>
</gene>
<dbReference type="InterPro" id="IPR035979">
    <property type="entry name" value="RBD_domain_sf"/>
</dbReference>
<evidence type="ECO:0000259" key="10">
    <source>
        <dbReference type="PROSITE" id="PS50102"/>
    </source>
</evidence>
<dbReference type="InterPro" id="IPR013083">
    <property type="entry name" value="Znf_RING/FYVE/PHD"/>
</dbReference>
<feature type="compositionally biased region" description="Basic and acidic residues" evidence="8">
    <location>
        <begin position="16"/>
        <end position="52"/>
    </location>
</feature>
<dbReference type="GO" id="GO:0043130">
    <property type="term" value="F:ubiquitin binding"/>
    <property type="evidence" value="ECO:0007669"/>
    <property type="project" value="TreeGrafter"/>
</dbReference>
<dbReference type="STRING" id="2316362.A0A4V1Q3T6"/>
<dbReference type="InterPro" id="IPR001841">
    <property type="entry name" value="Znf_RING"/>
</dbReference>
<sequence>MALAQVAEQSTQGAVNDRKVATRSPEPRDGLSKMRSSSDVKGKKHEQVDGKEVNSVQSRVPSPDTKELSIGSAAPAGPDLPTPDASVATTTPDRHDFVKQDFSAFGIDAPGRAGVAQSSPTNPKVRQPDQVPKTEEPSRAEAAKSSTPTNSKVRQPSQVPKAEAPSRVEVAKSSTPPNPKVRKLDQIPKSEAPSRTEAAAQSSAPSNLKIRQVNQVPQAPSAEVAQSSPPTNSQVRHPRPPFDDVCRNWLREYDESIPRRQLIQVPARAPPEFFSTTIYKHIKIKVTDGCEVTEVTTGFETSWIYIGNVPRRVQPDELAELLKSHGELIDLRLPEKSSSPFVTAKARFSTAAEASRLCPILNGLEVFGSPLTARLTINASSASSNTHLNDTTVRVSWEAPSKTAYAGFSTKEASLDALAKARGTPLGKHLLKAADHTGLPAVGRFNIRFDGVPADTDTEELKAFSGATGIMWGQVNYTSHHRALNGIQRLLKESGAEMLDFDVMPPPYKNGLIVGWAHLVSSADAKKLCNYMHGRKPGFTGRTRIFARHIHSLEYSLAPDVYADVKQDVDALAATAWRMGHLSVSCRLHPTYVVVRLGAEDTQGLSKLKGELDIILSGEVVRDNGKVVWHGFFPQVHGQEFITSLERQHAPLKITVDRVRKVVRLFGVSTERLAVRMKILEKVEELRKQRVHTIPLDGRAFGVFMNEGLKELQRELGEDAVHLDLWNRALTVRGDQHAGDAARDAVIRARRTQLTTQLPTIIQCPVCFDSVSNPVTLCCGHSWCKTCLTRYMMTAVDEKFFPLTCLGDDGKCQEKIPLNCAKQLLPAADFEAVIEAAFSTHINRHLDEFCFCPTPDCPQIYRRMPRIEYLTQSKSLDPPSNRWVESQANVSSNQGDVGLTLH</sequence>
<dbReference type="OrthoDB" id="10009520at2759"/>
<organism evidence="11 12">
    <name type="scientific">Candolleomyces aberdarensis</name>
    <dbReference type="NCBI Taxonomy" id="2316362"/>
    <lineage>
        <taxon>Eukaryota</taxon>
        <taxon>Fungi</taxon>
        <taxon>Dikarya</taxon>
        <taxon>Basidiomycota</taxon>
        <taxon>Agaricomycotina</taxon>
        <taxon>Agaricomycetes</taxon>
        <taxon>Agaricomycetidae</taxon>
        <taxon>Agaricales</taxon>
        <taxon>Agaricineae</taxon>
        <taxon>Psathyrellaceae</taxon>
        <taxon>Candolleomyces</taxon>
    </lineage>
</organism>
<evidence type="ECO:0000256" key="8">
    <source>
        <dbReference type="SAM" id="MobiDB-lite"/>
    </source>
</evidence>
<feature type="domain" description="RRM" evidence="10">
    <location>
        <begin position="302"/>
        <end position="378"/>
    </location>
</feature>
<keyword evidence="2" id="KW-0479">Metal-binding</keyword>
<dbReference type="GO" id="GO:0003723">
    <property type="term" value="F:RNA binding"/>
    <property type="evidence" value="ECO:0007669"/>
    <property type="project" value="UniProtKB-UniRule"/>
</dbReference>
<protein>
    <recommendedName>
        <fullName evidence="13">RING-type domain-containing protein</fullName>
    </recommendedName>
</protein>
<feature type="compositionally biased region" description="Polar residues" evidence="8">
    <location>
        <begin position="212"/>
        <end position="235"/>
    </location>
</feature>
<comment type="pathway">
    <text evidence="1">Protein modification; protein ubiquitination.</text>
</comment>
<dbReference type="GO" id="GO:0097039">
    <property type="term" value="P:protein linear polyubiquitination"/>
    <property type="evidence" value="ECO:0007669"/>
    <property type="project" value="TreeGrafter"/>
</dbReference>
<evidence type="ECO:0000256" key="2">
    <source>
        <dbReference type="ARBA" id="ARBA00022723"/>
    </source>
</evidence>
<keyword evidence="12" id="KW-1185">Reference proteome</keyword>
<evidence type="ECO:0000256" key="3">
    <source>
        <dbReference type="ARBA" id="ARBA00022771"/>
    </source>
</evidence>
<evidence type="ECO:0000256" key="6">
    <source>
        <dbReference type="PROSITE-ProRule" id="PRU00175"/>
    </source>
</evidence>
<dbReference type="PROSITE" id="PS50089">
    <property type="entry name" value="ZF_RING_2"/>
    <property type="match status" value="1"/>
</dbReference>
<dbReference type="InterPro" id="IPR000504">
    <property type="entry name" value="RRM_dom"/>
</dbReference>
<dbReference type="Pfam" id="PF13923">
    <property type="entry name" value="zf-C3HC4_2"/>
    <property type="match status" value="1"/>
</dbReference>
<dbReference type="SUPFAM" id="SSF57850">
    <property type="entry name" value="RING/U-box"/>
    <property type="match status" value="1"/>
</dbReference>
<feature type="domain" description="RING-type" evidence="9">
    <location>
        <begin position="764"/>
        <end position="805"/>
    </location>
</feature>
<evidence type="ECO:0008006" key="13">
    <source>
        <dbReference type="Google" id="ProtNLM"/>
    </source>
</evidence>
<evidence type="ECO:0000256" key="5">
    <source>
        <dbReference type="ARBA" id="ARBA00022833"/>
    </source>
</evidence>
<proteinExistence type="predicted"/>
<evidence type="ECO:0000256" key="7">
    <source>
        <dbReference type="PROSITE-ProRule" id="PRU00176"/>
    </source>
</evidence>
<dbReference type="InterPro" id="IPR051628">
    <property type="entry name" value="LUBAC_E3_Ligases"/>
</dbReference>
<dbReference type="Gene3D" id="3.30.40.10">
    <property type="entry name" value="Zinc/RING finger domain, C3HC4 (zinc finger)"/>
    <property type="match status" value="1"/>
</dbReference>
<feature type="compositionally biased region" description="Basic and acidic residues" evidence="8">
    <location>
        <begin position="182"/>
        <end position="194"/>
    </location>
</feature>
<dbReference type="PANTHER" id="PTHR22770">
    <property type="entry name" value="UBIQUITIN CONJUGATING ENZYME 7 INTERACTING PROTEIN-RELATED"/>
    <property type="match status" value="1"/>
</dbReference>
<dbReference type="Proteomes" id="UP000290288">
    <property type="component" value="Unassembled WGS sequence"/>
</dbReference>
<keyword evidence="3 6" id="KW-0863">Zinc-finger</keyword>
<dbReference type="GO" id="GO:0000151">
    <property type="term" value="C:ubiquitin ligase complex"/>
    <property type="evidence" value="ECO:0007669"/>
    <property type="project" value="TreeGrafter"/>
</dbReference>
<dbReference type="AlphaFoldDB" id="A0A4V1Q3T6"/>
<name>A0A4V1Q3T6_9AGAR</name>
<dbReference type="CDD" id="cd00590">
    <property type="entry name" value="RRM_SF"/>
    <property type="match status" value="1"/>
</dbReference>
<evidence type="ECO:0000256" key="4">
    <source>
        <dbReference type="ARBA" id="ARBA00022786"/>
    </source>
</evidence>
<dbReference type="Pfam" id="PF00076">
    <property type="entry name" value="RRM_1"/>
    <property type="match status" value="1"/>
</dbReference>
<comment type="caution">
    <text evidence="11">The sequence shown here is derived from an EMBL/GenBank/DDBJ whole genome shotgun (WGS) entry which is preliminary data.</text>
</comment>
<dbReference type="GO" id="GO:0043161">
    <property type="term" value="P:proteasome-mediated ubiquitin-dependent protein catabolic process"/>
    <property type="evidence" value="ECO:0007669"/>
    <property type="project" value="TreeGrafter"/>
</dbReference>
<dbReference type="PANTHER" id="PTHR22770:SF13">
    <property type="entry name" value="RING-TYPE DOMAIN-CONTAINING PROTEIN"/>
    <property type="match status" value="1"/>
</dbReference>
<dbReference type="SUPFAM" id="SSF54928">
    <property type="entry name" value="RNA-binding domain, RBD"/>
    <property type="match status" value="1"/>
</dbReference>
<keyword evidence="7" id="KW-0694">RNA-binding</keyword>
<feature type="region of interest" description="Disordered" evidence="8">
    <location>
        <begin position="1"/>
        <end position="242"/>
    </location>
</feature>
<evidence type="ECO:0000313" key="11">
    <source>
        <dbReference type="EMBL" id="RXW19718.1"/>
    </source>
</evidence>
<dbReference type="Gene3D" id="3.30.70.330">
    <property type="match status" value="1"/>
</dbReference>
<evidence type="ECO:0000313" key="12">
    <source>
        <dbReference type="Proteomes" id="UP000290288"/>
    </source>
</evidence>
<dbReference type="InterPro" id="IPR012677">
    <property type="entry name" value="Nucleotide-bd_a/b_plait_sf"/>
</dbReference>
<dbReference type="GO" id="GO:0004842">
    <property type="term" value="F:ubiquitin-protein transferase activity"/>
    <property type="evidence" value="ECO:0007669"/>
    <property type="project" value="TreeGrafter"/>
</dbReference>
<evidence type="ECO:0000256" key="1">
    <source>
        <dbReference type="ARBA" id="ARBA00004906"/>
    </source>
</evidence>
<feature type="compositionally biased region" description="Basic and acidic residues" evidence="8">
    <location>
        <begin position="132"/>
        <end position="142"/>
    </location>
</feature>
<accession>A0A4V1Q3T6</accession>
<dbReference type="EMBL" id="SDEE01000186">
    <property type="protein sequence ID" value="RXW19718.1"/>
    <property type="molecule type" value="Genomic_DNA"/>
</dbReference>
<dbReference type="GO" id="GO:0008270">
    <property type="term" value="F:zinc ion binding"/>
    <property type="evidence" value="ECO:0007669"/>
    <property type="project" value="UniProtKB-KW"/>
</dbReference>
<feature type="compositionally biased region" description="Polar residues" evidence="8">
    <location>
        <begin position="144"/>
        <end position="158"/>
    </location>
</feature>
<reference evidence="11 12" key="1">
    <citation type="submission" date="2019-01" db="EMBL/GenBank/DDBJ databases">
        <title>Draft genome sequence of Psathyrella aberdarensis IHI B618.</title>
        <authorList>
            <person name="Buettner E."/>
            <person name="Kellner H."/>
        </authorList>
    </citation>
    <scope>NUCLEOTIDE SEQUENCE [LARGE SCALE GENOMIC DNA]</scope>
    <source>
        <strain evidence="11 12">IHI B618</strain>
    </source>
</reference>